<keyword evidence="5" id="KW-0472">Membrane</keyword>
<keyword evidence="3" id="KW-0274">FAD</keyword>
<evidence type="ECO:0000256" key="1">
    <source>
        <dbReference type="ARBA" id="ARBA00010139"/>
    </source>
</evidence>
<dbReference type="SUPFAM" id="SSF51905">
    <property type="entry name" value="FAD/NAD(P)-binding domain"/>
    <property type="match status" value="1"/>
</dbReference>
<evidence type="ECO:0000256" key="2">
    <source>
        <dbReference type="ARBA" id="ARBA00022630"/>
    </source>
</evidence>
<dbReference type="InterPro" id="IPR051209">
    <property type="entry name" value="FAD-bind_Monooxygenase_sf"/>
</dbReference>
<evidence type="ECO:0000256" key="3">
    <source>
        <dbReference type="ARBA" id="ARBA00022827"/>
    </source>
</evidence>
<dbReference type="PANTHER" id="PTHR42877">
    <property type="entry name" value="L-ORNITHINE N(5)-MONOOXYGENASE-RELATED"/>
    <property type="match status" value="1"/>
</dbReference>
<dbReference type="PANTHER" id="PTHR42877:SF4">
    <property type="entry name" value="FAD_NAD(P)-BINDING DOMAIN-CONTAINING PROTEIN-RELATED"/>
    <property type="match status" value="1"/>
</dbReference>
<dbReference type="OrthoDB" id="74360at2759"/>
<dbReference type="GO" id="GO:0004499">
    <property type="term" value="F:N,N-dimethylaniline monooxygenase activity"/>
    <property type="evidence" value="ECO:0007669"/>
    <property type="project" value="InterPro"/>
</dbReference>
<keyword evidence="2" id="KW-0285">Flavoprotein</keyword>
<reference evidence="6 7" key="1">
    <citation type="submission" date="2016-07" db="EMBL/GenBank/DDBJ databases">
        <title>Draft genome of the white-rot fungus Obba rivulosa 3A-2.</title>
        <authorList>
            <consortium name="DOE Joint Genome Institute"/>
            <person name="Miettinen O."/>
            <person name="Riley R."/>
            <person name="Acob R."/>
            <person name="Barry K."/>
            <person name="Cullen D."/>
            <person name="De Vries R."/>
            <person name="Hainaut M."/>
            <person name="Hatakka A."/>
            <person name="Henrissat B."/>
            <person name="Hilden K."/>
            <person name="Kuo R."/>
            <person name="Labutti K."/>
            <person name="Lipzen A."/>
            <person name="Makela M.R."/>
            <person name="Sandor L."/>
            <person name="Spatafora J.W."/>
            <person name="Grigoriev I.V."/>
            <person name="Hibbett D.S."/>
        </authorList>
    </citation>
    <scope>NUCLEOTIDE SEQUENCE [LARGE SCALE GENOMIC DNA]</scope>
    <source>
        <strain evidence="6 7">3A-2</strain>
    </source>
</reference>
<feature type="transmembrane region" description="Helical" evidence="5">
    <location>
        <begin position="6"/>
        <end position="24"/>
    </location>
</feature>
<evidence type="ECO:0000256" key="4">
    <source>
        <dbReference type="ARBA" id="ARBA00023002"/>
    </source>
</evidence>
<comment type="similarity">
    <text evidence="1">Belongs to the FAD-binding monooxygenase family.</text>
</comment>
<dbReference type="Gene3D" id="3.50.50.60">
    <property type="entry name" value="FAD/NAD(P)-binding domain"/>
    <property type="match status" value="3"/>
</dbReference>
<name>A0A8E2AJI9_9APHY</name>
<dbReference type="GO" id="GO:0050660">
    <property type="term" value="F:flavin adenine dinucleotide binding"/>
    <property type="evidence" value="ECO:0007669"/>
    <property type="project" value="InterPro"/>
</dbReference>
<evidence type="ECO:0000256" key="5">
    <source>
        <dbReference type="SAM" id="Phobius"/>
    </source>
</evidence>
<proteinExistence type="inferred from homology"/>
<dbReference type="InterPro" id="IPR020946">
    <property type="entry name" value="Flavin_mOase-like"/>
</dbReference>
<evidence type="ECO:0000313" key="7">
    <source>
        <dbReference type="Proteomes" id="UP000250043"/>
    </source>
</evidence>
<organism evidence="6 7">
    <name type="scientific">Obba rivulosa</name>
    <dbReference type="NCBI Taxonomy" id="1052685"/>
    <lineage>
        <taxon>Eukaryota</taxon>
        <taxon>Fungi</taxon>
        <taxon>Dikarya</taxon>
        <taxon>Basidiomycota</taxon>
        <taxon>Agaricomycotina</taxon>
        <taxon>Agaricomycetes</taxon>
        <taxon>Polyporales</taxon>
        <taxon>Gelatoporiaceae</taxon>
        <taxon>Obba</taxon>
    </lineage>
</organism>
<protein>
    <submittedName>
        <fullName evidence="6">FAD/NAD-binding domain-containing protein</fullName>
    </submittedName>
</protein>
<keyword evidence="7" id="KW-1185">Reference proteome</keyword>
<accession>A0A8E2AJI9</accession>
<dbReference type="EMBL" id="KV722588">
    <property type="protein sequence ID" value="OCH85373.1"/>
    <property type="molecule type" value="Genomic_DNA"/>
</dbReference>
<dbReference type="InterPro" id="IPR036188">
    <property type="entry name" value="FAD/NAD-bd_sf"/>
</dbReference>
<dbReference type="AlphaFoldDB" id="A0A8E2AJI9"/>
<keyword evidence="5" id="KW-0812">Transmembrane</keyword>
<sequence length="566" mass="63194">MASREPRVAIIGGGIGGLTFGIGLKRQLGFHNFTIYEQGADIGGTWRDNTYPGCCSDVPTHWYSLSTDLNPHWSRTHVPQAEIQAYWKRLAAKYALYGHTELFTRVRGAAWDAARALWVLELEDVRTHARRESEANVLISAVGLLMEPRFPPDLPGLERFGGALFHSARWDHGVELAGKRVAVIGNGCSGAQLVPEIVKESGISVVNFCRTPSWIIYRDRHAFKEWHKWVFAHVPFAMRLFRAYIMFLHEMGWPLYASVQSPARAKAEEAIKGFIRSVAPEKYHEKLMPDYPLACKRLVVDTGYLAALNRPNLDLNWDGIAEVTKEGILTQKGENLPFDVIIFATGYVADTYPVSVRGRDGLTIQEYFESQGGPTAYLSVAVPGFPNFYMLGGPNANTSIGSIIFFEECQTNLALQLSAPILTRSARALAVTRAACTAYNADLQARMARAVYPLCHSWYRAAGGAGKNFSIFPGPLARFWWITRAPVWAHFEMEGARRWWVRRVLGRVVWCAGVVAVLGCAVGVWRDPEGAERVGEVLREQCLRSWEFALEVVQRYVMAPLGIPSS</sequence>
<keyword evidence="5" id="KW-1133">Transmembrane helix</keyword>
<gene>
    <name evidence="6" type="ORF">OBBRIDRAFT_798254</name>
</gene>
<keyword evidence="4" id="KW-0560">Oxidoreductase</keyword>
<evidence type="ECO:0000313" key="6">
    <source>
        <dbReference type="EMBL" id="OCH85373.1"/>
    </source>
</evidence>
<dbReference type="Proteomes" id="UP000250043">
    <property type="component" value="Unassembled WGS sequence"/>
</dbReference>
<dbReference type="Pfam" id="PF00743">
    <property type="entry name" value="FMO-like"/>
    <property type="match status" value="1"/>
</dbReference>
<dbReference type="GO" id="GO:0050661">
    <property type="term" value="F:NADP binding"/>
    <property type="evidence" value="ECO:0007669"/>
    <property type="project" value="InterPro"/>
</dbReference>